<dbReference type="RefSeq" id="WP_005468994.1">
    <property type="nucleotide sequence ID" value="NZ_KB291045.1"/>
</dbReference>
<dbReference type="PATRIC" id="fig|1127696.3.peg.679"/>
<organism evidence="1 2">
    <name type="scientific">Porphyromonas catoniae F0037</name>
    <dbReference type="NCBI Taxonomy" id="1127696"/>
    <lineage>
        <taxon>Bacteria</taxon>
        <taxon>Pseudomonadati</taxon>
        <taxon>Bacteroidota</taxon>
        <taxon>Bacteroidia</taxon>
        <taxon>Bacteroidales</taxon>
        <taxon>Porphyromonadaceae</taxon>
        <taxon>Porphyromonas</taxon>
    </lineage>
</organism>
<protein>
    <recommendedName>
        <fullName evidence="3">Ribbon-helix-helix protein CopG domain-containing protein</fullName>
    </recommendedName>
</protein>
<dbReference type="EMBL" id="AMEQ01000023">
    <property type="protein sequence ID" value="EKY01958.1"/>
    <property type="molecule type" value="Genomic_DNA"/>
</dbReference>
<evidence type="ECO:0008006" key="3">
    <source>
        <dbReference type="Google" id="ProtNLM"/>
    </source>
</evidence>
<gene>
    <name evidence="1" type="ORF">HMPREF9134_00760</name>
</gene>
<dbReference type="STRING" id="1127696.HMPREF9134_00760"/>
<dbReference type="HOGENOM" id="CLU_176792_1_1_10"/>
<evidence type="ECO:0000313" key="1">
    <source>
        <dbReference type="EMBL" id="EKY01958.1"/>
    </source>
</evidence>
<dbReference type="AlphaFoldDB" id="L1NF07"/>
<dbReference type="Proteomes" id="UP000010408">
    <property type="component" value="Unassembled WGS sequence"/>
</dbReference>
<proteinExistence type="predicted"/>
<sequence length="75" mass="8877">MAKKLPSLRSVSTTNKRTHSLNILLNDREYKAILDHCEGQHIHNRSSWIRSVIMAEVLRENERNSPMLFEEDEMR</sequence>
<reference evidence="1 2" key="1">
    <citation type="submission" date="2012-05" db="EMBL/GenBank/DDBJ databases">
        <authorList>
            <person name="Weinstock G."/>
            <person name="Sodergren E."/>
            <person name="Lobos E.A."/>
            <person name="Fulton L."/>
            <person name="Fulton R."/>
            <person name="Courtney L."/>
            <person name="Fronick C."/>
            <person name="O'Laughlin M."/>
            <person name="Godfrey J."/>
            <person name="Wilson R.M."/>
            <person name="Miner T."/>
            <person name="Farmer C."/>
            <person name="Delehaunty K."/>
            <person name="Cordes M."/>
            <person name="Minx P."/>
            <person name="Tomlinson C."/>
            <person name="Chen J."/>
            <person name="Wollam A."/>
            <person name="Pepin K.H."/>
            <person name="Bhonagiri V."/>
            <person name="Zhang X."/>
            <person name="Suruliraj S."/>
            <person name="Warren W."/>
            <person name="Mitreva M."/>
            <person name="Mardis E.R."/>
            <person name="Wilson R.K."/>
        </authorList>
    </citation>
    <scope>NUCLEOTIDE SEQUENCE [LARGE SCALE GENOMIC DNA]</scope>
    <source>
        <strain evidence="1 2">F0037</strain>
    </source>
</reference>
<accession>L1NF07</accession>
<comment type="caution">
    <text evidence="1">The sequence shown here is derived from an EMBL/GenBank/DDBJ whole genome shotgun (WGS) entry which is preliminary data.</text>
</comment>
<evidence type="ECO:0000313" key="2">
    <source>
        <dbReference type="Proteomes" id="UP000010408"/>
    </source>
</evidence>
<name>L1NF07_9PORP</name>